<dbReference type="AlphaFoldDB" id="A0A5C4U666"/>
<organism evidence="2 3">
    <name type="scientific">Corynebacterium tapiri</name>
    <dbReference type="NCBI Taxonomy" id="1448266"/>
    <lineage>
        <taxon>Bacteria</taxon>
        <taxon>Bacillati</taxon>
        <taxon>Actinomycetota</taxon>
        <taxon>Actinomycetes</taxon>
        <taxon>Mycobacteriales</taxon>
        <taxon>Corynebacteriaceae</taxon>
        <taxon>Corynebacterium</taxon>
    </lineage>
</organism>
<comment type="caution">
    <text evidence="2">The sequence shown here is derived from an EMBL/GenBank/DDBJ whole genome shotgun (WGS) entry which is preliminary data.</text>
</comment>
<dbReference type="RefSeq" id="WP_139465058.1">
    <property type="nucleotide sequence ID" value="NZ_VDHJ01000003.1"/>
</dbReference>
<feature type="compositionally biased region" description="Pro residues" evidence="1">
    <location>
        <begin position="72"/>
        <end position="83"/>
    </location>
</feature>
<evidence type="ECO:0000313" key="3">
    <source>
        <dbReference type="Proteomes" id="UP000312032"/>
    </source>
</evidence>
<reference evidence="2 3" key="1">
    <citation type="submission" date="2019-06" db="EMBL/GenBank/DDBJ databases">
        <authorList>
            <person name="Li J."/>
        </authorList>
    </citation>
    <scope>NUCLEOTIDE SEQUENCE [LARGE SCALE GENOMIC DNA]</scope>
    <source>
        <strain evidence="2 3">LMG 28165</strain>
    </source>
</reference>
<dbReference type="Proteomes" id="UP000312032">
    <property type="component" value="Unassembled WGS sequence"/>
</dbReference>
<dbReference type="EMBL" id="VDHJ01000003">
    <property type="protein sequence ID" value="TNL99382.1"/>
    <property type="molecule type" value="Genomic_DNA"/>
</dbReference>
<evidence type="ECO:0000256" key="1">
    <source>
        <dbReference type="SAM" id="MobiDB-lite"/>
    </source>
</evidence>
<gene>
    <name evidence="2" type="ORF">FHE74_03230</name>
</gene>
<evidence type="ECO:0000313" key="2">
    <source>
        <dbReference type="EMBL" id="TNL99382.1"/>
    </source>
</evidence>
<protein>
    <submittedName>
        <fullName evidence="2">Uncharacterized protein</fullName>
    </submittedName>
</protein>
<feature type="compositionally biased region" description="Low complexity" evidence="1">
    <location>
        <begin position="84"/>
        <end position="107"/>
    </location>
</feature>
<keyword evidence="3" id="KW-1185">Reference proteome</keyword>
<accession>A0A5C4U666</accession>
<feature type="compositionally biased region" description="Low complexity" evidence="1">
    <location>
        <begin position="62"/>
        <end position="71"/>
    </location>
</feature>
<name>A0A5C4U666_9CORY</name>
<proteinExistence type="predicted"/>
<sequence>MLLFADLKGERSENWTTFSIAASGSAFEADTLPDQVQNTILYCSETEGETPTGLIVDKPNAEPEQPTTPAQPTEPAPQQPTQPKPANTTAPSLSSQLSSVLSVSSRS</sequence>
<feature type="region of interest" description="Disordered" evidence="1">
    <location>
        <begin position="47"/>
        <end position="107"/>
    </location>
</feature>